<name>A0A0M3HKB8_ASCLU</name>
<keyword evidence="1" id="KW-1185">Reference proteome</keyword>
<sequence length="118" mass="13181">MSCGLPIAGCESTIFFHASCDDGCAAPSTFDSLKPRNAIPFLSFDKQRPPKLAYTWIAITMEGNPKEYKLLSDGPFARFGSDSALQPDKEVSRLPYVVICVYKRKEKVPKEDKHLVPR</sequence>
<accession>A0A0M3HKB8</accession>
<protein>
    <submittedName>
        <fullName evidence="2">DM13 domain-containing protein</fullName>
    </submittedName>
</protein>
<proteinExistence type="predicted"/>
<evidence type="ECO:0000313" key="1">
    <source>
        <dbReference type="Proteomes" id="UP000036681"/>
    </source>
</evidence>
<dbReference type="Proteomes" id="UP000036681">
    <property type="component" value="Unplaced"/>
</dbReference>
<dbReference type="AlphaFoldDB" id="A0A0M3HKB8"/>
<dbReference type="WBParaSite" id="ALUE_0000196301-mRNA-1">
    <property type="protein sequence ID" value="ALUE_0000196301-mRNA-1"/>
    <property type="gene ID" value="ALUE_0000196301"/>
</dbReference>
<organism evidence="1 2">
    <name type="scientific">Ascaris lumbricoides</name>
    <name type="common">Giant roundworm</name>
    <dbReference type="NCBI Taxonomy" id="6252"/>
    <lineage>
        <taxon>Eukaryota</taxon>
        <taxon>Metazoa</taxon>
        <taxon>Ecdysozoa</taxon>
        <taxon>Nematoda</taxon>
        <taxon>Chromadorea</taxon>
        <taxon>Rhabditida</taxon>
        <taxon>Spirurina</taxon>
        <taxon>Ascaridomorpha</taxon>
        <taxon>Ascaridoidea</taxon>
        <taxon>Ascarididae</taxon>
        <taxon>Ascaris</taxon>
    </lineage>
</organism>
<evidence type="ECO:0000313" key="2">
    <source>
        <dbReference type="WBParaSite" id="ALUE_0000196301-mRNA-1"/>
    </source>
</evidence>
<reference evidence="2" key="1">
    <citation type="submission" date="2017-02" db="UniProtKB">
        <authorList>
            <consortium name="WormBaseParasite"/>
        </authorList>
    </citation>
    <scope>IDENTIFICATION</scope>
</reference>